<feature type="transmembrane region" description="Helical" evidence="12">
    <location>
        <begin position="127"/>
        <end position="152"/>
    </location>
</feature>
<comment type="similarity">
    <text evidence="10">Belongs to the insect chemoreceptor superfamily. Heteromeric odorant receptor channel (TC 1.A.69) family. Or2a subfamily.</text>
</comment>
<evidence type="ECO:0000256" key="4">
    <source>
        <dbReference type="ARBA" id="ARBA00022725"/>
    </source>
</evidence>
<evidence type="ECO:0000256" key="1">
    <source>
        <dbReference type="ARBA" id="ARBA00004141"/>
    </source>
</evidence>
<feature type="transmembrane region" description="Helical" evidence="12">
    <location>
        <begin position="257"/>
        <end position="280"/>
    </location>
</feature>
<evidence type="ECO:0000256" key="10">
    <source>
        <dbReference type="ARBA" id="ARBA00037946"/>
    </source>
</evidence>
<dbReference type="Pfam" id="PF02949">
    <property type="entry name" value="7tm_6"/>
    <property type="match status" value="1"/>
</dbReference>
<feature type="transmembrane region" description="Helical" evidence="12">
    <location>
        <begin position="33"/>
        <end position="56"/>
    </location>
</feature>
<dbReference type="AlphaFoldDB" id="A0A5B9GA01"/>
<keyword evidence="4 12" id="KW-0552">Olfaction</keyword>
<dbReference type="GO" id="GO:0007165">
    <property type="term" value="P:signal transduction"/>
    <property type="evidence" value="ECO:0007669"/>
    <property type="project" value="UniProtKB-KW"/>
</dbReference>
<keyword evidence="6 12" id="KW-0472">Membrane</keyword>
<reference evidence="13" key="1">
    <citation type="submission" date="2019-01" db="EMBL/GenBank/DDBJ databases">
        <title>Antennal transcriptome and differential expression of olfactory genes in the Conogethes pinicolalis (Lepidoptera: Crambidae).</title>
        <authorList>
            <person name="Jing D."/>
            <person name="Zhang T."/>
            <person name="Wang Z."/>
            <person name="He K."/>
            <person name="Bai S."/>
        </authorList>
    </citation>
    <scope>NUCLEOTIDE SEQUENCE</scope>
</reference>
<keyword evidence="8 12" id="KW-0807">Transducer</keyword>
<keyword evidence="7 12" id="KW-0675">Receptor</keyword>
<organism evidence="13">
    <name type="scientific">Conogethes pinicolalis</name>
    <dbReference type="NCBI Taxonomy" id="1178461"/>
    <lineage>
        <taxon>Eukaryota</taxon>
        <taxon>Metazoa</taxon>
        <taxon>Ecdysozoa</taxon>
        <taxon>Arthropoda</taxon>
        <taxon>Hexapoda</taxon>
        <taxon>Insecta</taxon>
        <taxon>Pterygota</taxon>
        <taxon>Neoptera</taxon>
        <taxon>Endopterygota</taxon>
        <taxon>Lepidoptera</taxon>
        <taxon>Glossata</taxon>
        <taxon>Ditrysia</taxon>
        <taxon>Pyraloidea</taxon>
        <taxon>Crambidae</taxon>
        <taxon>Spilomelinae</taxon>
        <taxon>Conogethes</taxon>
    </lineage>
</organism>
<comment type="function">
    <text evidence="9">Odorant receptor which mediates acceptance or avoidance behavior, depending on its substrates. The odorant receptor repertoire encodes a large collection of odor stimuli that vary widely in identity, intensity, and duration. May form a complex with Orco to form odorant-sensing units, providing sensitive and prolonged odorant signaling and calcium permeability.</text>
</comment>
<comment type="subcellular location">
    <subcellularLocation>
        <location evidence="12">Cell membrane</location>
        <topology evidence="12">Multi-pass membrane protein</topology>
    </subcellularLocation>
    <subcellularLocation>
        <location evidence="1">Membrane</location>
        <topology evidence="1">Multi-pass membrane protein</topology>
    </subcellularLocation>
</comment>
<evidence type="ECO:0000256" key="2">
    <source>
        <dbReference type="ARBA" id="ARBA00022606"/>
    </source>
</evidence>
<accession>A0A5B9GA01</accession>
<feature type="transmembrane region" description="Helical" evidence="12">
    <location>
        <begin position="196"/>
        <end position="212"/>
    </location>
</feature>
<keyword evidence="2 12" id="KW-0716">Sensory transduction</keyword>
<evidence type="ECO:0000256" key="9">
    <source>
        <dbReference type="ARBA" id="ARBA00037764"/>
    </source>
</evidence>
<comment type="caution">
    <text evidence="12">Lacks conserved residue(s) required for the propagation of feature annotation.</text>
</comment>
<evidence type="ECO:0000256" key="12">
    <source>
        <dbReference type="RuleBase" id="RU351113"/>
    </source>
</evidence>
<comment type="subunit">
    <text evidence="11">Interacts with Orco. Complexes exist early in the endomembrane system in olfactory sensory neurons (OSNs), coupling these complexes to the conserved ciliary trafficking pathway.</text>
</comment>
<evidence type="ECO:0000256" key="6">
    <source>
        <dbReference type="ARBA" id="ARBA00023136"/>
    </source>
</evidence>
<evidence type="ECO:0000256" key="8">
    <source>
        <dbReference type="ARBA" id="ARBA00023224"/>
    </source>
</evidence>
<dbReference type="GO" id="GO:0004984">
    <property type="term" value="F:olfactory receptor activity"/>
    <property type="evidence" value="ECO:0007669"/>
    <property type="project" value="InterPro"/>
</dbReference>
<evidence type="ECO:0000313" key="13">
    <source>
        <dbReference type="EMBL" id="QEE82733.1"/>
    </source>
</evidence>
<name>A0A5B9GA01_9NEOP</name>
<sequence length="388" mass="45854">MEFKQIDCFNINKKFWKFFGLYPDIHIWPYYNYYSILFIFFVIILYDFLLSINFYFLPRQLDRFIEEMLFYFMELTVMSKVFTFYFQRGKISKALASLESDIFLPTTDEEVEIICKAKQFTVRYWKIVAVVSTISNFTHVLTPLFAHLFLLVKLELPVCSYSFLSEDTIQRFVYPMFIYQSIGMHFHMWCNVNNDSFFLGVMILAIAQLDILDIKLRSLTDNIADDSDVDKNLNLKLNETINHYSEVVKFCYLIQDIFSVTLFVQFSMASCIICVCLFRFTLPATAYYYVFLATYISLMIVNILVPCWFGTRIMDKSCLLASAIYSTDWTPKSKRFKSSLRILVERLNHPISIVGGKMFPLSLETFTSIMNSAYSFYTLLRHMQTRDR</sequence>
<evidence type="ECO:0000256" key="5">
    <source>
        <dbReference type="ARBA" id="ARBA00022989"/>
    </source>
</evidence>
<evidence type="ECO:0000256" key="3">
    <source>
        <dbReference type="ARBA" id="ARBA00022692"/>
    </source>
</evidence>
<dbReference type="EMBL" id="MK458374">
    <property type="protein sequence ID" value="QEE82733.1"/>
    <property type="molecule type" value="mRNA"/>
</dbReference>
<feature type="transmembrane region" description="Helical" evidence="12">
    <location>
        <begin position="286"/>
        <end position="309"/>
    </location>
</feature>
<keyword evidence="3 12" id="KW-0812">Transmembrane</keyword>
<evidence type="ECO:0000256" key="7">
    <source>
        <dbReference type="ARBA" id="ARBA00023170"/>
    </source>
</evidence>
<gene>
    <name evidence="13" type="primary">OR15</name>
</gene>
<dbReference type="GO" id="GO:0005549">
    <property type="term" value="F:odorant binding"/>
    <property type="evidence" value="ECO:0007669"/>
    <property type="project" value="InterPro"/>
</dbReference>
<dbReference type="InterPro" id="IPR004117">
    <property type="entry name" value="7tm6_olfct_rcpt"/>
</dbReference>
<dbReference type="GO" id="GO:0005886">
    <property type="term" value="C:plasma membrane"/>
    <property type="evidence" value="ECO:0007669"/>
    <property type="project" value="UniProtKB-SubCell"/>
</dbReference>
<evidence type="ECO:0000256" key="11">
    <source>
        <dbReference type="ARBA" id="ARBA00038679"/>
    </source>
</evidence>
<dbReference type="PANTHER" id="PTHR21137:SF37">
    <property type="entry name" value="ODORANT RECEPTOR 46A, ISOFORM B-RELATED"/>
    <property type="match status" value="1"/>
</dbReference>
<proteinExistence type="evidence at transcript level"/>
<protein>
    <recommendedName>
        <fullName evidence="12">Odorant receptor</fullName>
    </recommendedName>
</protein>
<feature type="transmembrane region" description="Helical" evidence="12">
    <location>
        <begin position="68"/>
        <end position="86"/>
    </location>
</feature>
<keyword evidence="5 12" id="KW-1133">Transmembrane helix</keyword>
<dbReference type="PANTHER" id="PTHR21137">
    <property type="entry name" value="ODORANT RECEPTOR"/>
    <property type="match status" value="1"/>
</dbReference>